<dbReference type="Proteomes" id="UP000030129">
    <property type="component" value="Unassembled WGS sequence"/>
</dbReference>
<name>A0A0A2LLU5_9FLAO</name>
<dbReference type="STRING" id="1406840.Q763_10255"/>
<dbReference type="Gene3D" id="3.30.530.20">
    <property type="match status" value="1"/>
</dbReference>
<dbReference type="EMBL" id="JRLV01000009">
    <property type="protein sequence ID" value="KGO80899.1"/>
    <property type="molecule type" value="Genomic_DNA"/>
</dbReference>
<proteinExistence type="inferred from homology"/>
<dbReference type="AlphaFoldDB" id="A0A0A2LLU5"/>
<accession>A0A0A2LLU5</accession>
<gene>
    <name evidence="3" type="ORF">Q763_10255</name>
</gene>
<sequence length="153" mass="17926">MKSTQLEIQCSMQILKPVNEVFEAIVNPEQMINYFISKSSGRMEEGKNLTWNFPEIEMDVPVKVAKIINDKYISYYWENGESTQLVEMNLKPYKDGFTVVTVTEKSMENTETGIKWLKENTEGWANFLACLKAWLEYGIHLRKGAFDYRFEKK</sequence>
<comment type="caution">
    <text evidence="3">The sequence shown here is derived from an EMBL/GenBank/DDBJ whole genome shotgun (WGS) entry which is preliminary data.</text>
</comment>
<keyword evidence="4" id="KW-1185">Reference proteome</keyword>
<dbReference type="RefSeq" id="WP_035133751.1">
    <property type="nucleotide sequence ID" value="NZ_JRLV01000009.1"/>
</dbReference>
<dbReference type="InterPro" id="IPR013538">
    <property type="entry name" value="ASHA1/2-like_C"/>
</dbReference>
<evidence type="ECO:0000259" key="2">
    <source>
        <dbReference type="Pfam" id="PF08327"/>
    </source>
</evidence>
<dbReference type="Pfam" id="PF08327">
    <property type="entry name" value="AHSA1"/>
    <property type="match status" value="1"/>
</dbReference>
<evidence type="ECO:0000256" key="1">
    <source>
        <dbReference type="ARBA" id="ARBA00006817"/>
    </source>
</evidence>
<reference evidence="3 4" key="1">
    <citation type="submission" date="2013-09" db="EMBL/GenBank/DDBJ databases">
        <authorList>
            <person name="Zeng Z."/>
            <person name="Chen C."/>
        </authorList>
    </citation>
    <scope>NUCLEOTIDE SEQUENCE [LARGE SCALE GENOMIC DNA]</scope>
    <source>
        <strain evidence="3 4">F44-8</strain>
    </source>
</reference>
<feature type="domain" description="Activator of Hsp90 ATPase homologue 1/2-like C-terminal" evidence="2">
    <location>
        <begin position="17"/>
        <end position="136"/>
    </location>
</feature>
<dbReference type="SUPFAM" id="SSF55961">
    <property type="entry name" value="Bet v1-like"/>
    <property type="match status" value="1"/>
</dbReference>
<evidence type="ECO:0000313" key="4">
    <source>
        <dbReference type="Proteomes" id="UP000030129"/>
    </source>
</evidence>
<organism evidence="3 4">
    <name type="scientific">Flavobacterium beibuense F44-8</name>
    <dbReference type="NCBI Taxonomy" id="1406840"/>
    <lineage>
        <taxon>Bacteria</taxon>
        <taxon>Pseudomonadati</taxon>
        <taxon>Bacteroidota</taxon>
        <taxon>Flavobacteriia</taxon>
        <taxon>Flavobacteriales</taxon>
        <taxon>Flavobacteriaceae</taxon>
        <taxon>Flavobacterium</taxon>
    </lineage>
</organism>
<protein>
    <submittedName>
        <fullName evidence="3">ATPase</fullName>
    </submittedName>
</protein>
<comment type="similarity">
    <text evidence="1">Belongs to the AHA1 family.</text>
</comment>
<dbReference type="eggNOG" id="COG3832">
    <property type="taxonomic scope" value="Bacteria"/>
</dbReference>
<dbReference type="InterPro" id="IPR023393">
    <property type="entry name" value="START-like_dom_sf"/>
</dbReference>
<evidence type="ECO:0000313" key="3">
    <source>
        <dbReference type="EMBL" id="KGO80899.1"/>
    </source>
</evidence>